<dbReference type="Proteomes" id="UP000031449">
    <property type="component" value="Plasmid unnamed"/>
</dbReference>
<dbReference type="HOGENOM" id="CLU_2479173_0_0_9"/>
<keyword evidence="2" id="KW-1185">Reference proteome</keyword>
<dbReference type="BioCyc" id="JESP1508404:G14D9-13168-MONOMER"/>
<dbReference type="EMBL" id="CP009417">
    <property type="protein sequence ID" value="AJD93202.1"/>
    <property type="molecule type" value="Genomic_DNA"/>
</dbReference>
<dbReference type="KEGG" id="jeo:JMA_38840"/>
<gene>
    <name evidence="1" type="ORF">JMA_38840</name>
</gene>
<reference evidence="1 2" key="1">
    <citation type="submission" date="2014-08" db="EMBL/GenBank/DDBJ databases">
        <title>Complete genome of a marine bacteria Jeotgalibacillus malaysiensis.</title>
        <authorList>
            <person name="Yaakop A.S."/>
            <person name="Chan K.-G."/>
            <person name="Goh K.M."/>
        </authorList>
    </citation>
    <scope>NUCLEOTIDE SEQUENCE [LARGE SCALE GENOMIC DNA]</scope>
    <source>
        <strain evidence="1 2">D5</strain>
        <plasmid evidence="2">Plasmid</plasmid>
    </source>
</reference>
<name>A0A0B5AWY4_9BACL</name>
<accession>A0A0B5AWY4</accession>
<organism evidence="1 2">
    <name type="scientific">Jeotgalibacillus malaysiensis</name>
    <dbReference type="NCBI Taxonomy" id="1508404"/>
    <lineage>
        <taxon>Bacteria</taxon>
        <taxon>Bacillati</taxon>
        <taxon>Bacillota</taxon>
        <taxon>Bacilli</taxon>
        <taxon>Bacillales</taxon>
        <taxon>Caryophanaceae</taxon>
        <taxon>Jeotgalibacillus</taxon>
    </lineage>
</organism>
<keyword evidence="1" id="KW-0614">Plasmid</keyword>
<evidence type="ECO:0000313" key="2">
    <source>
        <dbReference type="Proteomes" id="UP000031449"/>
    </source>
</evidence>
<sequence length="87" mass="10188">MYPEREMFKLLGLELFTFVEAMPMEGEVCYTNIEAVSTSFEPYHEMDISVTDEQLIVVYNGTNEIARFELQDDEAFRKEMVAHLQLL</sequence>
<geneLocation type="plasmid" evidence="2"/>
<dbReference type="AlphaFoldDB" id="A0A0B5AWY4"/>
<protein>
    <submittedName>
        <fullName evidence="1">Uncharacterized protein</fullName>
    </submittedName>
</protein>
<evidence type="ECO:0000313" key="1">
    <source>
        <dbReference type="EMBL" id="AJD93202.1"/>
    </source>
</evidence>
<proteinExistence type="predicted"/>